<evidence type="ECO:0000313" key="3">
    <source>
        <dbReference type="Proteomes" id="UP000827092"/>
    </source>
</evidence>
<comment type="caution">
    <text evidence="2">The sequence shown here is derived from an EMBL/GenBank/DDBJ whole genome shotgun (WGS) entry which is preliminary data.</text>
</comment>
<protein>
    <submittedName>
        <fullName evidence="2">Uncharacterized protein</fullName>
    </submittedName>
</protein>
<dbReference type="AlphaFoldDB" id="A0AAV6TW24"/>
<dbReference type="EMBL" id="JAFNEN010000969">
    <property type="protein sequence ID" value="KAG8175659.1"/>
    <property type="molecule type" value="Genomic_DNA"/>
</dbReference>
<feature type="coiled-coil region" evidence="1">
    <location>
        <begin position="52"/>
        <end position="79"/>
    </location>
</feature>
<evidence type="ECO:0000256" key="1">
    <source>
        <dbReference type="SAM" id="Coils"/>
    </source>
</evidence>
<evidence type="ECO:0000313" key="2">
    <source>
        <dbReference type="EMBL" id="KAG8175659.1"/>
    </source>
</evidence>
<dbReference type="SUPFAM" id="SSF50630">
    <property type="entry name" value="Acid proteases"/>
    <property type="match status" value="1"/>
</dbReference>
<sequence length="227" mass="25242">MFKSTVKADLYNVCIELQIETVTESLSVFELKNLIENSEAYKTDQNFVRDLIETVVSERKEERNREQALELERVKLTENGSSEVAETGQMSLENSGSDVNLVNNDLYVKLGSPKLFEAQVTLASFVGDKISPRGYFEADIMIDNIVINSRIYVVDALSSDLIIGLDVLNQLEYSVVRDMRGRLCLVGWPCQSRTAEASGMAATHVPICACASGEAVEEGERKMSLEQ</sequence>
<proteinExistence type="predicted"/>
<dbReference type="Gene3D" id="2.40.70.10">
    <property type="entry name" value="Acid Proteases"/>
    <property type="match status" value="1"/>
</dbReference>
<dbReference type="InterPro" id="IPR021109">
    <property type="entry name" value="Peptidase_aspartic_dom_sf"/>
</dbReference>
<dbReference type="Proteomes" id="UP000827092">
    <property type="component" value="Unassembled WGS sequence"/>
</dbReference>
<reference evidence="2 3" key="1">
    <citation type="journal article" date="2022" name="Nat. Ecol. Evol.">
        <title>A masculinizing supergene underlies an exaggerated male reproductive morph in a spider.</title>
        <authorList>
            <person name="Hendrickx F."/>
            <person name="De Corte Z."/>
            <person name="Sonet G."/>
            <person name="Van Belleghem S.M."/>
            <person name="Kostlbacher S."/>
            <person name="Vangestel C."/>
        </authorList>
    </citation>
    <scope>NUCLEOTIDE SEQUENCE [LARGE SCALE GENOMIC DNA]</scope>
    <source>
        <strain evidence="2">W744_W776</strain>
    </source>
</reference>
<organism evidence="2 3">
    <name type="scientific">Oedothorax gibbosus</name>
    <dbReference type="NCBI Taxonomy" id="931172"/>
    <lineage>
        <taxon>Eukaryota</taxon>
        <taxon>Metazoa</taxon>
        <taxon>Ecdysozoa</taxon>
        <taxon>Arthropoda</taxon>
        <taxon>Chelicerata</taxon>
        <taxon>Arachnida</taxon>
        <taxon>Araneae</taxon>
        <taxon>Araneomorphae</taxon>
        <taxon>Entelegynae</taxon>
        <taxon>Araneoidea</taxon>
        <taxon>Linyphiidae</taxon>
        <taxon>Erigoninae</taxon>
        <taxon>Oedothorax</taxon>
    </lineage>
</organism>
<gene>
    <name evidence="2" type="ORF">JTE90_024406</name>
</gene>
<keyword evidence="1" id="KW-0175">Coiled coil</keyword>
<dbReference type="CDD" id="cd00303">
    <property type="entry name" value="retropepsin_like"/>
    <property type="match status" value="1"/>
</dbReference>
<name>A0AAV6TW24_9ARAC</name>
<accession>A0AAV6TW24</accession>
<keyword evidence="3" id="KW-1185">Reference proteome</keyword>